<dbReference type="SMART" id="SM00454">
    <property type="entry name" value="SAM"/>
    <property type="match status" value="1"/>
</dbReference>
<proteinExistence type="predicted"/>
<dbReference type="InterPro" id="IPR050548">
    <property type="entry name" value="PcG_chromatin_remod_factors"/>
</dbReference>
<evidence type="ECO:0000313" key="5">
    <source>
        <dbReference type="Proteomes" id="UP001211907"/>
    </source>
</evidence>
<sequence>MSAESVNSKTFTNETVVYFGTGTATDPSPLNGKGFCGNNPTNSYFAAVQPELEAEDTGICGACLELWCPTCAAGVAVQVVDECTGCIKSADDGSLAVSATALGVLLGGGASLATEKGVVSDVSWKIVSCPTSWGPIDNSLISASASASSSSSPSSYATTATSSQSSSSSSNVGAIVGGVVAGIVVLTVVAFFLFRHLRRSSQNKPPAAESVALTRPDTGVSEFYSNSPIPQQQRHLPQQNSGFLRSTGAATPVGIASESIASPTVYVSSHGSNPHSVITNQSRREAGPLPSKLDASLFSGFNTSSSTNNETIGMASISTARPEAAALQSKTDPLLIGIHETSLSNASPDIKKHKFNNNAEQIPANPEEWSVDNVAVWVLANGGSEETSLLIKDQEIDGPSLLLLSPDDISTGLKIRTIGQRLKLQNAIEGLKLALNKKQQGFTSSEGVEFPPAYE</sequence>
<feature type="region of interest" description="Disordered" evidence="1">
    <location>
        <begin position="266"/>
        <end position="291"/>
    </location>
</feature>
<dbReference type="PROSITE" id="PS50105">
    <property type="entry name" value="SAM_DOMAIN"/>
    <property type="match status" value="1"/>
</dbReference>
<comment type="caution">
    <text evidence="4">The sequence shown here is derived from an EMBL/GenBank/DDBJ whole genome shotgun (WGS) entry which is preliminary data.</text>
</comment>
<dbReference type="Gene3D" id="1.10.150.50">
    <property type="entry name" value="Transcription Factor, Ets-1"/>
    <property type="match status" value="1"/>
</dbReference>
<dbReference type="GO" id="GO:0042393">
    <property type="term" value="F:histone binding"/>
    <property type="evidence" value="ECO:0007669"/>
    <property type="project" value="TreeGrafter"/>
</dbReference>
<feature type="domain" description="SAM" evidence="3">
    <location>
        <begin position="369"/>
        <end position="434"/>
    </location>
</feature>
<evidence type="ECO:0000259" key="3">
    <source>
        <dbReference type="PROSITE" id="PS50105"/>
    </source>
</evidence>
<organism evidence="4 5">
    <name type="scientific">Physocladia obscura</name>
    <dbReference type="NCBI Taxonomy" id="109957"/>
    <lineage>
        <taxon>Eukaryota</taxon>
        <taxon>Fungi</taxon>
        <taxon>Fungi incertae sedis</taxon>
        <taxon>Chytridiomycota</taxon>
        <taxon>Chytridiomycota incertae sedis</taxon>
        <taxon>Chytridiomycetes</taxon>
        <taxon>Chytridiales</taxon>
        <taxon>Chytriomycetaceae</taxon>
        <taxon>Physocladia</taxon>
    </lineage>
</organism>
<gene>
    <name evidence="4" type="ORF">HK100_002886</name>
</gene>
<dbReference type="Proteomes" id="UP001211907">
    <property type="component" value="Unassembled WGS sequence"/>
</dbReference>
<evidence type="ECO:0000313" key="4">
    <source>
        <dbReference type="EMBL" id="KAJ3135225.1"/>
    </source>
</evidence>
<dbReference type="SUPFAM" id="SSF50685">
    <property type="entry name" value="Barwin-like endoglucanases"/>
    <property type="match status" value="1"/>
</dbReference>
<keyword evidence="2" id="KW-1133">Transmembrane helix</keyword>
<dbReference type="Gene3D" id="2.40.40.10">
    <property type="entry name" value="RlpA-like domain"/>
    <property type="match status" value="1"/>
</dbReference>
<dbReference type="AlphaFoldDB" id="A0AAD5T7Z2"/>
<dbReference type="SUPFAM" id="SSF47769">
    <property type="entry name" value="SAM/Pointed domain"/>
    <property type="match status" value="1"/>
</dbReference>
<keyword evidence="2" id="KW-0812">Transmembrane</keyword>
<name>A0AAD5T7Z2_9FUNG</name>
<dbReference type="InterPro" id="IPR001660">
    <property type="entry name" value="SAM"/>
</dbReference>
<dbReference type="PANTHER" id="PTHR12247:SF131">
    <property type="entry name" value="LD05287P"/>
    <property type="match status" value="1"/>
</dbReference>
<protein>
    <recommendedName>
        <fullName evidence="3">SAM domain-containing protein</fullName>
    </recommendedName>
</protein>
<evidence type="ECO:0000256" key="1">
    <source>
        <dbReference type="SAM" id="MobiDB-lite"/>
    </source>
</evidence>
<dbReference type="GO" id="GO:0003682">
    <property type="term" value="F:chromatin binding"/>
    <property type="evidence" value="ECO:0007669"/>
    <property type="project" value="TreeGrafter"/>
</dbReference>
<dbReference type="GO" id="GO:0005634">
    <property type="term" value="C:nucleus"/>
    <property type="evidence" value="ECO:0007669"/>
    <property type="project" value="TreeGrafter"/>
</dbReference>
<feature type="transmembrane region" description="Helical" evidence="2">
    <location>
        <begin position="172"/>
        <end position="194"/>
    </location>
</feature>
<evidence type="ECO:0000256" key="2">
    <source>
        <dbReference type="SAM" id="Phobius"/>
    </source>
</evidence>
<dbReference type="InterPro" id="IPR036908">
    <property type="entry name" value="RlpA-like_sf"/>
</dbReference>
<dbReference type="EMBL" id="JADGJH010000169">
    <property type="protein sequence ID" value="KAJ3135225.1"/>
    <property type="molecule type" value="Genomic_DNA"/>
</dbReference>
<keyword evidence="5" id="KW-1185">Reference proteome</keyword>
<reference evidence="4" key="1">
    <citation type="submission" date="2020-05" db="EMBL/GenBank/DDBJ databases">
        <title>Phylogenomic resolution of chytrid fungi.</title>
        <authorList>
            <person name="Stajich J.E."/>
            <person name="Amses K."/>
            <person name="Simmons R."/>
            <person name="Seto K."/>
            <person name="Myers J."/>
            <person name="Bonds A."/>
            <person name="Quandt C.A."/>
            <person name="Barry K."/>
            <person name="Liu P."/>
            <person name="Grigoriev I."/>
            <person name="Longcore J.E."/>
            <person name="James T.Y."/>
        </authorList>
    </citation>
    <scope>NUCLEOTIDE SEQUENCE</scope>
    <source>
        <strain evidence="4">JEL0513</strain>
    </source>
</reference>
<dbReference type="CDD" id="cd22271">
    <property type="entry name" value="DPBB_EXP_N-like"/>
    <property type="match status" value="1"/>
</dbReference>
<dbReference type="GO" id="GO:0045892">
    <property type="term" value="P:negative regulation of DNA-templated transcription"/>
    <property type="evidence" value="ECO:0007669"/>
    <property type="project" value="TreeGrafter"/>
</dbReference>
<keyword evidence="2" id="KW-0472">Membrane</keyword>
<dbReference type="PANTHER" id="PTHR12247">
    <property type="entry name" value="POLYCOMB GROUP PROTEIN"/>
    <property type="match status" value="1"/>
</dbReference>
<feature type="compositionally biased region" description="Polar residues" evidence="1">
    <location>
        <begin position="266"/>
        <end position="281"/>
    </location>
</feature>
<dbReference type="InterPro" id="IPR013761">
    <property type="entry name" value="SAM/pointed_sf"/>
</dbReference>
<dbReference type="Pfam" id="PF00536">
    <property type="entry name" value="SAM_1"/>
    <property type="match status" value="1"/>
</dbReference>
<feature type="region of interest" description="Disordered" evidence="1">
    <location>
        <begin position="147"/>
        <end position="170"/>
    </location>
</feature>
<accession>A0AAD5T7Z2</accession>